<dbReference type="SMART" id="SM00360">
    <property type="entry name" value="RRM"/>
    <property type="match status" value="1"/>
</dbReference>
<dbReference type="SUPFAM" id="SSF54928">
    <property type="entry name" value="RNA-binding domain, RBD"/>
    <property type="match status" value="1"/>
</dbReference>
<dbReference type="AlphaFoldDB" id="A0A182J9U6"/>
<accession>A0A182J9U6</accession>
<dbReference type="InterPro" id="IPR035979">
    <property type="entry name" value="RBD_domain_sf"/>
</dbReference>
<dbReference type="VEuPathDB" id="VectorBase:AATE014081"/>
<dbReference type="PROSITE" id="PS50102">
    <property type="entry name" value="RRM"/>
    <property type="match status" value="1"/>
</dbReference>
<protein>
    <submittedName>
        <fullName evidence="2">Uncharacterized protein</fullName>
    </submittedName>
</protein>
<dbReference type="Gene3D" id="3.30.70.330">
    <property type="match status" value="1"/>
</dbReference>
<dbReference type="STRING" id="41427.A0A182J9U6"/>
<feature type="compositionally biased region" description="Basic and acidic residues" evidence="1">
    <location>
        <begin position="369"/>
        <end position="379"/>
    </location>
</feature>
<evidence type="ECO:0000256" key="1">
    <source>
        <dbReference type="SAM" id="MobiDB-lite"/>
    </source>
</evidence>
<evidence type="ECO:0000313" key="2">
    <source>
        <dbReference type="EnsemblMetazoa" id="AATE014081-PA.1"/>
    </source>
</evidence>
<feature type="region of interest" description="Disordered" evidence="1">
    <location>
        <begin position="277"/>
        <end position="379"/>
    </location>
</feature>
<dbReference type="InterPro" id="IPR000504">
    <property type="entry name" value="RRM_dom"/>
</dbReference>
<organism evidence="2">
    <name type="scientific">Anopheles atroparvus</name>
    <name type="common">European mosquito</name>
    <dbReference type="NCBI Taxonomy" id="41427"/>
    <lineage>
        <taxon>Eukaryota</taxon>
        <taxon>Metazoa</taxon>
        <taxon>Ecdysozoa</taxon>
        <taxon>Arthropoda</taxon>
        <taxon>Hexapoda</taxon>
        <taxon>Insecta</taxon>
        <taxon>Pterygota</taxon>
        <taxon>Neoptera</taxon>
        <taxon>Endopterygota</taxon>
        <taxon>Diptera</taxon>
        <taxon>Nematocera</taxon>
        <taxon>Culicoidea</taxon>
        <taxon>Culicidae</taxon>
        <taxon>Anophelinae</taxon>
        <taxon>Anopheles</taxon>
    </lineage>
</organism>
<proteinExistence type="predicted"/>
<dbReference type="GO" id="GO:0003723">
    <property type="term" value="F:RNA binding"/>
    <property type="evidence" value="ECO:0007669"/>
    <property type="project" value="UniProtKB-UniRule"/>
</dbReference>
<dbReference type="Pfam" id="PF00076">
    <property type="entry name" value="RRM_1"/>
    <property type="match status" value="1"/>
</dbReference>
<sequence length="379" mass="41276">MSLAMSSGGEKPDTTVTAATKRQIRQSVLGMLKKVDIKNKALKRFFLFTYDSIEPAVKQDSVKKGYFVNGEMCEGDEHFLQHMRKSLFVSNIPGGTKKSEIYQLFQRFGTVLSIQLSTRGGRTIIGQQARQPNEYESEHYFCCTIEFDSSESAQNACEVKTEGNFIAKPIVDPSLTEARAAAKGLNRSLFKERHLSVQMAYQKYCNPDELSNNALRIFFQPFGDVVALDQIPQQRAGYVCFKPPLPVDIIKRIHQLPTFRNRRITVEKLDLPGVPKDGSKAIKLLGNGKSSGRVGDGNGSGSSTSTSNNRSATSAIGGKTGSTLAAKLGRKLPRKSLPVGRKPLAKKAGGTTKSGSPSPAGKTAAKAAENAKENRETLP</sequence>
<reference evidence="2" key="1">
    <citation type="submission" date="2022-08" db="UniProtKB">
        <authorList>
            <consortium name="EnsemblMetazoa"/>
        </authorList>
    </citation>
    <scope>IDENTIFICATION</scope>
    <source>
        <strain evidence="2">EBRO</strain>
    </source>
</reference>
<dbReference type="CDD" id="cd00590">
    <property type="entry name" value="RRM_SF"/>
    <property type="match status" value="1"/>
</dbReference>
<dbReference type="EnsemblMetazoa" id="AATE014081-RA">
    <property type="protein sequence ID" value="AATE014081-PA.1"/>
    <property type="gene ID" value="AATE014081"/>
</dbReference>
<dbReference type="InterPro" id="IPR012677">
    <property type="entry name" value="Nucleotide-bd_a/b_plait_sf"/>
</dbReference>
<feature type="compositionally biased region" description="Low complexity" evidence="1">
    <location>
        <begin position="301"/>
        <end position="315"/>
    </location>
</feature>
<name>A0A182J9U6_ANOAO</name>